<dbReference type="eggNOG" id="COG1558">
    <property type="taxonomic scope" value="Bacteria"/>
</dbReference>
<dbReference type="AlphaFoldDB" id="L0ETB0"/>
<dbReference type="InterPro" id="IPR010930">
    <property type="entry name" value="Flg_bb/hook_C_dom"/>
</dbReference>
<evidence type="ECO:0000256" key="3">
    <source>
        <dbReference type="ARBA" id="ARBA00017941"/>
    </source>
</evidence>
<organism evidence="8 9">
    <name type="scientific">Liberibacter crescens (strain BT-1)</name>
    <dbReference type="NCBI Taxonomy" id="1215343"/>
    <lineage>
        <taxon>Bacteria</taxon>
        <taxon>Pseudomonadati</taxon>
        <taxon>Pseudomonadota</taxon>
        <taxon>Alphaproteobacteria</taxon>
        <taxon>Hyphomicrobiales</taxon>
        <taxon>Rhizobiaceae</taxon>
        <taxon>Liberibacter</taxon>
    </lineage>
</organism>
<comment type="subunit">
    <text evidence="5 6">The basal body constitutes a major portion of the flagellar organelle and consists of four rings (L,P,S, and M) mounted on a central rod. The rod consists of about 26 subunits of FlgG in the distal portion, and FlgB, FlgC and FlgF are thought to build up the proximal portion of the rod with about 6 subunits each.</text>
</comment>
<keyword evidence="8" id="KW-0282">Flagellum</keyword>
<dbReference type="Pfam" id="PF06429">
    <property type="entry name" value="Flg_bbr_C"/>
    <property type="match status" value="1"/>
</dbReference>
<evidence type="ECO:0000256" key="4">
    <source>
        <dbReference type="ARBA" id="ARBA00023143"/>
    </source>
</evidence>
<reference evidence="8 9" key="1">
    <citation type="journal article" date="2012" name="Stand. Genomic Sci.">
        <title>Complete genome sequence of Liberibacter crescens BT-1.</title>
        <authorList>
            <person name="Leonard M.T."/>
            <person name="Fagen J.R."/>
            <person name="Davis-Richardson A.G."/>
            <person name="Davis M.J."/>
            <person name="Triplett E.W."/>
        </authorList>
    </citation>
    <scope>NUCLEOTIDE SEQUENCE [LARGE SCALE GENOMIC DNA]</scope>
    <source>
        <strain evidence="8 9">BT-1</strain>
    </source>
</reference>
<dbReference type="InterPro" id="IPR006299">
    <property type="entry name" value="FlgC"/>
</dbReference>
<dbReference type="InterPro" id="IPR019776">
    <property type="entry name" value="Flagellar_basal_body_rod_CS"/>
</dbReference>
<comment type="similarity">
    <text evidence="2">Belongs to the flagella basal body rod proteins family.</text>
</comment>
<keyword evidence="4 6" id="KW-0975">Bacterial flagellum</keyword>
<evidence type="ECO:0000259" key="7">
    <source>
        <dbReference type="Pfam" id="PF06429"/>
    </source>
</evidence>
<evidence type="ECO:0000313" key="8">
    <source>
        <dbReference type="EMBL" id="AGA64192.1"/>
    </source>
</evidence>
<dbReference type="HOGENOM" id="CLU_123272_2_0_5"/>
<keyword evidence="8" id="KW-0969">Cilium</keyword>
<evidence type="ECO:0000256" key="2">
    <source>
        <dbReference type="ARBA" id="ARBA00009677"/>
    </source>
</evidence>
<dbReference type="GO" id="GO:0071978">
    <property type="term" value="P:bacterial-type flagellum-dependent swarming motility"/>
    <property type="evidence" value="ECO:0007669"/>
    <property type="project" value="TreeGrafter"/>
</dbReference>
<dbReference type="PANTHER" id="PTHR30435:SF2">
    <property type="entry name" value="FLAGELLAR BASAL-BODY ROD PROTEIN FLGC"/>
    <property type="match status" value="1"/>
</dbReference>
<name>L0ETB0_LIBCB</name>
<dbReference type="RefSeq" id="WP_015272619.1">
    <property type="nucleotide sequence ID" value="NC_019907.1"/>
</dbReference>
<sequence length="134" mass="14810">MDHLHAAFKIGGTGLAVQSTRMRVISENIANARSTGSSPGSDPYRRKTISFGQIMNRQGGVYVRKINVDHSKFVEEFDSSHPAADARGIVKYPNVNTLIEMADMREANRIYAANLQVIKQSRDMITMTIGLLKG</sequence>
<protein>
    <recommendedName>
        <fullName evidence="3 6">Flagellar basal-body rod protein FlgC</fullName>
    </recommendedName>
</protein>
<evidence type="ECO:0000313" key="9">
    <source>
        <dbReference type="Proteomes" id="UP000010799"/>
    </source>
</evidence>
<evidence type="ECO:0000256" key="6">
    <source>
        <dbReference type="RuleBase" id="RU362062"/>
    </source>
</evidence>
<gene>
    <name evidence="8" type="ordered locus">B488_01990</name>
</gene>
<keyword evidence="9" id="KW-1185">Reference proteome</keyword>
<dbReference type="PATRIC" id="fig|1215343.11.peg.208"/>
<proteinExistence type="inferred from homology"/>
<dbReference type="PANTHER" id="PTHR30435">
    <property type="entry name" value="FLAGELLAR PROTEIN"/>
    <property type="match status" value="1"/>
</dbReference>
<evidence type="ECO:0000256" key="5">
    <source>
        <dbReference type="ARBA" id="ARBA00025933"/>
    </source>
</evidence>
<comment type="subcellular location">
    <subcellularLocation>
        <location evidence="1 6">Bacterial flagellum basal body</location>
    </subcellularLocation>
</comment>
<dbReference type="NCBIfam" id="TIGR01395">
    <property type="entry name" value="FlgC"/>
    <property type="match status" value="1"/>
</dbReference>
<dbReference type="GO" id="GO:0030694">
    <property type="term" value="C:bacterial-type flagellum basal body, rod"/>
    <property type="evidence" value="ECO:0007669"/>
    <property type="project" value="UniProtKB-UniRule"/>
</dbReference>
<dbReference type="KEGG" id="lcc:B488_01990"/>
<dbReference type="EMBL" id="CP003789">
    <property type="protein sequence ID" value="AGA64192.1"/>
    <property type="molecule type" value="Genomic_DNA"/>
</dbReference>
<dbReference type="Proteomes" id="UP000010799">
    <property type="component" value="Chromosome"/>
</dbReference>
<dbReference type="STRING" id="1215343.B488_01990"/>
<dbReference type="PROSITE" id="PS00588">
    <property type="entry name" value="FLAGELLA_BB_ROD"/>
    <property type="match status" value="1"/>
</dbReference>
<keyword evidence="8" id="KW-0966">Cell projection</keyword>
<accession>L0ETB0</accession>
<feature type="domain" description="Flagellar basal-body/hook protein C-terminal" evidence="7">
    <location>
        <begin position="88"/>
        <end position="127"/>
    </location>
</feature>
<evidence type="ECO:0000256" key="1">
    <source>
        <dbReference type="ARBA" id="ARBA00004117"/>
    </source>
</evidence>